<dbReference type="AlphaFoldDB" id="A0A5C3LSU9"/>
<organism evidence="1 2">
    <name type="scientific">Crucibulum laeve</name>
    <dbReference type="NCBI Taxonomy" id="68775"/>
    <lineage>
        <taxon>Eukaryota</taxon>
        <taxon>Fungi</taxon>
        <taxon>Dikarya</taxon>
        <taxon>Basidiomycota</taxon>
        <taxon>Agaricomycotina</taxon>
        <taxon>Agaricomycetes</taxon>
        <taxon>Agaricomycetidae</taxon>
        <taxon>Agaricales</taxon>
        <taxon>Agaricineae</taxon>
        <taxon>Nidulariaceae</taxon>
        <taxon>Crucibulum</taxon>
    </lineage>
</organism>
<dbReference type="OrthoDB" id="2527272at2759"/>
<feature type="non-terminal residue" evidence="1">
    <location>
        <position position="1"/>
    </location>
</feature>
<dbReference type="Proteomes" id="UP000308652">
    <property type="component" value="Unassembled WGS sequence"/>
</dbReference>
<proteinExistence type="predicted"/>
<sequence length="72" mass="8477">AFENCIDDLANAHGEAFYAFHENQYSFKCCWYTYQNQKLSGIQLCQQHQPQWKKYVQSHSCANLLGVKQMLQ</sequence>
<reference evidence="1 2" key="1">
    <citation type="journal article" date="2019" name="Nat. Ecol. Evol.">
        <title>Megaphylogeny resolves global patterns of mushroom evolution.</title>
        <authorList>
            <person name="Varga T."/>
            <person name="Krizsan K."/>
            <person name="Foldi C."/>
            <person name="Dima B."/>
            <person name="Sanchez-Garcia M."/>
            <person name="Sanchez-Ramirez S."/>
            <person name="Szollosi G.J."/>
            <person name="Szarkandi J.G."/>
            <person name="Papp V."/>
            <person name="Albert L."/>
            <person name="Andreopoulos W."/>
            <person name="Angelini C."/>
            <person name="Antonin V."/>
            <person name="Barry K.W."/>
            <person name="Bougher N.L."/>
            <person name="Buchanan P."/>
            <person name="Buyck B."/>
            <person name="Bense V."/>
            <person name="Catcheside P."/>
            <person name="Chovatia M."/>
            <person name="Cooper J."/>
            <person name="Damon W."/>
            <person name="Desjardin D."/>
            <person name="Finy P."/>
            <person name="Geml J."/>
            <person name="Haridas S."/>
            <person name="Hughes K."/>
            <person name="Justo A."/>
            <person name="Karasinski D."/>
            <person name="Kautmanova I."/>
            <person name="Kiss B."/>
            <person name="Kocsube S."/>
            <person name="Kotiranta H."/>
            <person name="LaButti K.M."/>
            <person name="Lechner B.E."/>
            <person name="Liimatainen K."/>
            <person name="Lipzen A."/>
            <person name="Lukacs Z."/>
            <person name="Mihaltcheva S."/>
            <person name="Morgado L.N."/>
            <person name="Niskanen T."/>
            <person name="Noordeloos M.E."/>
            <person name="Ohm R.A."/>
            <person name="Ortiz-Santana B."/>
            <person name="Ovrebo C."/>
            <person name="Racz N."/>
            <person name="Riley R."/>
            <person name="Savchenko A."/>
            <person name="Shiryaev A."/>
            <person name="Soop K."/>
            <person name="Spirin V."/>
            <person name="Szebenyi C."/>
            <person name="Tomsovsky M."/>
            <person name="Tulloss R.E."/>
            <person name="Uehling J."/>
            <person name="Grigoriev I.V."/>
            <person name="Vagvolgyi C."/>
            <person name="Papp T."/>
            <person name="Martin F.M."/>
            <person name="Miettinen O."/>
            <person name="Hibbett D.S."/>
            <person name="Nagy L.G."/>
        </authorList>
    </citation>
    <scope>NUCLEOTIDE SEQUENCE [LARGE SCALE GENOMIC DNA]</scope>
    <source>
        <strain evidence="1 2">CBS 166.37</strain>
    </source>
</reference>
<dbReference type="EMBL" id="ML213618">
    <property type="protein sequence ID" value="TFK35865.1"/>
    <property type="molecule type" value="Genomic_DNA"/>
</dbReference>
<evidence type="ECO:0000313" key="1">
    <source>
        <dbReference type="EMBL" id="TFK35865.1"/>
    </source>
</evidence>
<evidence type="ECO:0000313" key="2">
    <source>
        <dbReference type="Proteomes" id="UP000308652"/>
    </source>
</evidence>
<evidence type="ECO:0008006" key="3">
    <source>
        <dbReference type="Google" id="ProtNLM"/>
    </source>
</evidence>
<keyword evidence="2" id="KW-1185">Reference proteome</keyword>
<protein>
    <recommendedName>
        <fullName evidence="3">CxC6 like cysteine cluster associated with KDZ domain-containing protein</fullName>
    </recommendedName>
</protein>
<accession>A0A5C3LSU9</accession>
<gene>
    <name evidence="1" type="ORF">BDQ12DRAFT_610937</name>
</gene>
<name>A0A5C3LSU9_9AGAR</name>